<comment type="similarity">
    <text evidence="2 10">Belongs to the purine nucleoside phosphorylase YfiH/LACC1 family.</text>
</comment>
<keyword evidence="6" id="KW-0862">Zinc</keyword>
<evidence type="ECO:0000256" key="4">
    <source>
        <dbReference type="ARBA" id="ARBA00022723"/>
    </source>
</evidence>
<dbReference type="AlphaFoldDB" id="A0A1I1MLT3"/>
<dbReference type="PANTHER" id="PTHR30616">
    <property type="entry name" value="UNCHARACTERIZED PROTEIN YFIH"/>
    <property type="match status" value="1"/>
</dbReference>
<name>A0A1I1MLT3_9GAMM</name>
<accession>A0A1I1MLT3</accession>
<keyword evidence="5" id="KW-0378">Hydrolase</keyword>
<dbReference type="GO" id="GO:0016787">
    <property type="term" value="F:hydrolase activity"/>
    <property type="evidence" value="ECO:0007669"/>
    <property type="project" value="UniProtKB-KW"/>
</dbReference>
<dbReference type="GO" id="GO:0005507">
    <property type="term" value="F:copper ion binding"/>
    <property type="evidence" value="ECO:0007669"/>
    <property type="project" value="TreeGrafter"/>
</dbReference>
<dbReference type="Gene3D" id="3.60.140.10">
    <property type="entry name" value="CNF1/YfiH-like putative cysteine hydrolases"/>
    <property type="match status" value="1"/>
</dbReference>
<gene>
    <name evidence="11" type="ORF">SAMN02745724_02739</name>
</gene>
<keyword evidence="12" id="KW-1185">Reference proteome</keyword>
<dbReference type="NCBIfam" id="TIGR00726">
    <property type="entry name" value="peptidoglycan editing factor PgeF"/>
    <property type="match status" value="1"/>
</dbReference>
<dbReference type="OrthoDB" id="4279at2"/>
<organism evidence="11 12">
    <name type="scientific">Pseudoalteromonas denitrificans DSM 6059</name>
    <dbReference type="NCBI Taxonomy" id="1123010"/>
    <lineage>
        <taxon>Bacteria</taxon>
        <taxon>Pseudomonadati</taxon>
        <taxon>Pseudomonadota</taxon>
        <taxon>Gammaproteobacteria</taxon>
        <taxon>Alteromonadales</taxon>
        <taxon>Pseudoalteromonadaceae</taxon>
        <taxon>Pseudoalteromonas</taxon>
    </lineage>
</organism>
<comment type="catalytic activity">
    <reaction evidence="8">
        <text>adenosine + phosphate = alpha-D-ribose 1-phosphate + adenine</text>
        <dbReference type="Rhea" id="RHEA:27642"/>
        <dbReference type="ChEBI" id="CHEBI:16335"/>
        <dbReference type="ChEBI" id="CHEBI:16708"/>
        <dbReference type="ChEBI" id="CHEBI:43474"/>
        <dbReference type="ChEBI" id="CHEBI:57720"/>
        <dbReference type="EC" id="2.4.2.1"/>
    </reaction>
    <physiologicalReaction direction="left-to-right" evidence="8">
        <dbReference type="Rhea" id="RHEA:27643"/>
    </physiologicalReaction>
</comment>
<evidence type="ECO:0000256" key="1">
    <source>
        <dbReference type="ARBA" id="ARBA00000553"/>
    </source>
</evidence>
<evidence type="ECO:0000256" key="2">
    <source>
        <dbReference type="ARBA" id="ARBA00007353"/>
    </source>
</evidence>
<proteinExistence type="inferred from homology"/>
<dbReference type="EMBL" id="FOLO01000020">
    <property type="protein sequence ID" value="SFC86046.1"/>
    <property type="molecule type" value="Genomic_DNA"/>
</dbReference>
<dbReference type="InterPro" id="IPR011324">
    <property type="entry name" value="Cytotoxic_necrot_fac-like_cat"/>
</dbReference>
<dbReference type="InterPro" id="IPR003730">
    <property type="entry name" value="Cu_polyphenol_OxRdtase"/>
</dbReference>
<dbReference type="PANTHER" id="PTHR30616:SF2">
    <property type="entry name" value="PURINE NUCLEOSIDE PHOSPHORYLASE LACC1"/>
    <property type="match status" value="1"/>
</dbReference>
<dbReference type="GO" id="GO:0017061">
    <property type="term" value="F:S-methyl-5-thioadenosine phosphorylase activity"/>
    <property type="evidence" value="ECO:0007669"/>
    <property type="project" value="UniProtKB-EC"/>
</dbReference>
<dbReference type="Pfam" id="PF02578">
    <property type="entry name" value="Cu-oxidase_4"/>
    <property type="match status" value="1"/>
</dbReference>
<evidence type="ECO:0000256" key="3">
    <source>
        <dbReference type="ARBA" id="ARBA00022679"/>
    </source>
</evidence>
<comment type="catalytic activity">
    <reaction evidence="1">
        <text>inosine + phosphate = alpha-D-ribose 1-phosphate + hypoxanthine</text>
        <dbReference type="Rhea" id="RHEA:27646"/>
        <dbReference type="ChEBI" id="CHEBI:17368"/>
        <dbReference type="ChEBI" id="CHEBI:17596"/>
        <dbReference type="ChEBI" id="CHEBI:43474"/>
        <dbReference type="ChEBI" id="CHEBI:57720"/>
        <dbReference type="EC" id="2.4.2.1"/>
    </reaction>
    <physiologicalReaction direction="left-to-right" evidence="1">
        <dbReference type="Rhea" id="RHEA:27647"/>
    </physiologicalReaction>
</comment>
<dbReference type="SUPFAM" id="SSF64438">
    <property type="entry name" value="CNF1/YfiH-like putative cysteine hydrolases"/>
    <property type="match status" value="1"/>
</dbReference>
<dbReference type="InterPro" id="IPR038371">
    <property type="entry name" value="Cu_polyphenol_OxRdtase_sf"/>
</dbReference>
<dbReference type="STRING" id="1123010.SAMN02745724_02739"/>
<dbReference type="CDD" id="cd16833">
    <property type="entry name" value="YfiH"/>
    <property type="match status" value="1"/>
</dbReference>
<dbReference type="RefSeq" id="WP_091984839.1">
    <property type="nucleotide sequence ID" value="NZ_FOLO01000020.1"/>
</dbReference>
<dbReference type="Proteomes" id="UP000198862">
    <property type="component" value="Unassembled WGS sequence"/>
</dbReference>
<evidence type="ECO:0000256" key="6">
    <source>
        <dbReference type="ARBA" id="ARBA00022833"/>
    </source>
</evidence>
<evidence type="ECO:0000313" key="12">
    <source>
        <dbReference type="Proteomes" id="UP000198862"/>
    </source>
</evidence>
<evidence type="ECO:0000256" key="10">
    <source>
        <dbReference type="RuleBase" id="RU361274"/>
    </source>
</evidence>
<comment type="catalytic activity">
    <reaction evidence="7">
        <text>adenosine + H2O + H(+) = inosine + NH4(+)</text>
        <dbReference type="Rhea" id="RHEA:24408"/>
        <dbReference type="ChEBI" id="CHEBI:15377"/>
        <dbReference type="ChEBI" id="CHEBI:15378"/>
        <dbReference type="ChEBI" id="CHEBI:16335"/>
        <dbReference type="ChEBI" id="CHEBI:17596"/>
        <dbReference type="ChEBI" id="CHEBI:28938"/>
        <dbReference type="EC" id="3.5.4.4"/>
    </reaction>
    <physiologicalReaction direction="left-to-right" evidence="7">
        <dbReference type="Rhea" id="RHEA:24409"/>
    </physiologicalReaction>
</comment>
<evidence type="ECO:0000256" key="9">
    <source>
        <dbReference type="ARBA" id="ARBA00049893"/>
    </source>
</evidence>
<reference evidence="11 12" key="1">
    <citation type="submission" date="2016-10" db="EMBL/GenBank/DDBJ databases">
        <authorList>
            <person name="de Groot N.N."/>
        </authorList>
    </citation>
    <scope>NUCLEOTIDE SEQUENCE [LARGE SCALE GENOMIC DNA]</scope>
    <source>
        <strain evidence="11 12">DSM 6059</strain>
    </source>
</reference>
<keyword evidence="3" id="KW-0808">Transferase</keyword>
<evidence type="ECO:0000256" key="7">
    <source>
        <dbReference type="ARBA" id="ARBA00047989"/>
    </source>
</evidence>
<evidence type="ECO:0000313" key="11">
    <source>
        <dbReference type="EMBL" id="SFC86046.1"/>
    </source>
</evidence>
<sequence>MSFFSLDWSVPENISFLTTTRNGGVSKSPFDQFNLAFHVNDDSKHVIANRALLHNQLPAKAIWLAQIHSNKVIEITADSDLNLIEAADALYTKEKNIPLAIMTADCLPIFLTDIDGTQVGAIHAGWRGLSAGIIESTLACFSGEMSNITACFGPAIGPDHFEVGEDVVAAFSQMNIPYLQAFKATKRGKYLANIFLLAQLILNKFGITCIANQQLCTFSQSDLFYSYRRENLTGRMASIIWITQ</sequence>
<evidence type="ECO:0000256" key="5">
    <source>
        <dbReference type="ARBA" id="ARBA00022801"/>
    </source>
</evidence>
<protein>
    <recommendedName>
        <fullName evidence="10">Purine nucleoside phosphorylase</fullName>
    </recommendedName>
</protein>
<comment type="catalytic activity">
    <reaction evidence="9">
        <text>S-methyl-5'-thioadenosine + phosphate = 5-(methylsulfanyl)-alpha-D-ribose 1-phosphate + adenine</text>
        <dbReference type="Rhea" id="RHEA:11852"/>
        <dbReference type="ChEBI" id="CHEBI:16708"/>
        <dbReference type="ChEBI" id="CHEBI:17509"/>
        <dbReference type="ChEBI" id="CHEBI:43474"/>
        <dbReference type="ChEBI" id="CHEBI:58533"/>
        <dbReference type="EC" id="2.4.2.28"/>
    </reaction>
    <physiologicalReaction direction="left-to-right" evidence="9">
        <dbReference type="Rhea" id="RHEA:11853"/>
    </physiologicalReaction>
</comment>
<evidence type="ECO:0000256" key="8">
    <source>
        <dbReference type="ARBA" id="ARBA00048968"/>
    </source>
</evidence>
<keyword evidence="4" id="KW-0479">Metal-binding</keyword>